<sequence>MNGKLNGKRILIISTNYGVERDEILEPLEALRAQAATVVHAAAHNQPVQTLLRDTATDIVLSPDTDLSSVSADDFDALVIPGGTINADNLRVDANAIALARAFAQSGKPIAAVCHAPWLLVDAGLVPGKRLTSYHTLRADLQNAGGVWVNEAVVKSSTGSWTLITSRDPDDLPVFSRTITDELVG</sequence>
<keyword evidence="3" id="KW-0378">Hydrolase</keyword>
<dbReference type="Pfam" id="PF01965">
    <property type="entry name" value="DJ-1_PfpI"/>
    <property type="match status" value="1"/>
</dbReference>
<dbReference type="InterPro" id="IPR029062">
    <property type="entry name" value="Class_I_gatase-like"/>
</dbReference>
<dbReference type="PROSITE" id="PS51276">
    <property type="entry name" value="PEPTIDASE_C56_PFPI"/>
    <property type="match status" value="1"/>
</dbReference>
<dbReference type="Gene3D" id="3.40.50.880">
    <property type="match status" value="1"/>
</dbReference>
<dbReference type="Proteomes" id="UP000199120">
    <property type="component" value="Unassembled WGS sequence"/>
</dbReference>
<dbReference type="STRING" id="416943.SAMN05445871_3957"/>
<dbReference type="NCBIfam" id="TIGR01382">
    <property type="entry name" value="PfpI"/>
    <property type="match status" value="1"/>
</dbReference>
<dbReference type="EMBL" id="FOAJ01000004">
    <property type="protein sequence ID" value="SEK94903.1"/>
    <property type="molecule type" value="Genomic_DNA"/>
</dbReference>
<name>A0A1H7L783_9BURK</name>
<dbReference type="InterPro" id="IPR002818">
    <property type="entry name" value="DJ-1/PfpI"/>
</dbReference>
<evidence type="ECO:0000313" key="4">
    <source>
        <dbReference type="Proteomes" id="UP000199120"/>
    </source>
</evidence>
<dbReference type="PANTHER" id="PTHR42733">
    <property type="entry name" value="DJ-1 PROTEIN"/>
    <property type="match status" value="1"/>
</dbReference>
<dbReference type="GO" id="GO:0006508">
    <property type="term" value="P:proteolysis"/>
    <property type="evidence" value="ECO:0007669"/>
    <property type="project" value="UniProtKB-KW"/>
</dbReference>
<reference evidence="4" key="1">
    <citation type="submission" date="2016-10" db="EMBL/GenBank/DDBJ databases">
        <authorList>
            <person name="Varghese N."/>
            <person name="Submissions S."/>
        </authorList>
    </citation>
    <scope>NUCLEOTIDE SEQUENCE [LARGE SCALE GENOMIC DNA]</scope>
    <source>
        <strain evidence="4">LMG 26416</strain>
    </source>
</reference>
<organism evidence="3 4">
    <name type="scientific">Paraburkholderia caballeronis</name>
    <dbReference type="NCBI Taxonomy" id="416943"/>
    <lineage>
        <taxon>Bacteria</taxon>
        <taxon>Pseudomonadati</taxon>
        <taxon>Pseudomonadota</taxon>
        <taxon>Betaproteobacteria</taxon>
        <taxon>Burkholderiales</taxon>
        <taxon>Burkholderiaceae</taxon>
        <taxon>Paraburkholderia</taxon>
    </lineage>
</organism>
<dbReference type="SUPFAM" id="SSF52317">
    <property type="entry name" value="Class I glutamine amidotransferase-like"/>
    <property type="match status" value="1"/>
</dbReference>
<feature type="domain" description="DJ-1/PfpI" evidence="2">
    <location>
        <begin position="8"/>
        <end position="180"/>
    </location>
</feature>
<protein>
    <submittedName>
        <fullName evidence="3">Protease I</fullName>
    </submittedName>
</protein>
<proteinExistence type="inferred from homology"/>
<evidence type="ECO:0000313" key="3">
    <source>
        <dbReference type="EMBL" id="SEK94903.1"/>
    </source>
</evidence>
<gene>
    <name evidence="3" type="ORF">SAMN05192542_104219</name>
</gene>
<comment type="similarity">
    <text evidence="1">Belongs to the peptidase C56 family.</text>
</comment>
<keyword evidence="3" id="KW-0645">Protease</keyword>
<dbReference type="GO" id="GO:0008233">
    <property type="term" value="F:peptidase activity"/>
    <property type="evidence" value="ECO:0007669"/>
    <property type="project" value="UniProtKB-KW"/>
</dbReference>
<dbReference type="PANTHER" id="PTHR42733:SF12">
    <property type="entry name" value="PROTEINASE"/>
    <property type="match status" value="1"/>
</dbReference>
<dbReference type="RefSeq" id="WP_090547972.1">
    <property type="nucleotide sequence ID" value="NZ_FNSR01000002.1"/>
</dbReference>
<evidence type="ECO:0000256" key="1">
    <source>
        <dbReference type="ARBA" id="ARBA00008542"/>
    </source>
</evidence>
<dbReference type="OrthoDB" id="9792284at2"/>
<dbReference type="InterPro" id="IPR006286">
    <property type="entry name" value="C56_PfpI-like"/>
</dbReference>
<evidence type="ECO:0000259" key="2">
    <source>
        <dbReference type="Pfam" id="PF01965"/>
    </source>
</evidence>
<accession>A0A1H7L783</accession>
<keyword evidence="4" id="KW-1185">Reference proteome</keyword>
<dbReference type="AlphaFoldDB" id="A0A1H7L783"/>